<dbReference type="Pfam" id="PF13414">
    <property type="entry name" value="TPR_11"/>
    <property type="match status" value="1"/>
</dbReference>
<keyword evidence="5" id="KW-1185">Reference proteome</keyword>
<dbReference type="AlphaFoldDB" id="A0A397J7G8"/>
<sequence>MCPIYYLYHKKLNYFNKSLERDPNDAEFLGRRGVTYKQETYQELEKYNEAQADINNLLNKDPNDILALRSQGETFQKLKKYNEALTDFNNLLELEPNNALTLRLRGETYQKLENYNEALTNFNNLLKKRSK</sequence>
<evidence type="ECO:0000256" key="3">
    <source>
        <dbReference type="PROSITE-ProRule" id="PRU00339"/>
    </source>
</evidence>
<dbReference type="STRING" id="1348612.A0A397J7G8"/>
<reference evidence="4 5" key="1">
    <citation type="submission" date="2018-08" db="EMBL/GenBank/DDBJ databases">
        <title>Genome and evolution of the arbuscular mycorrhizal fungus Diversispora epigaea (formerly Glomus versiforme) and its bacterial endosymbionts.</title>
        <authorList>
            <person name="Sun X."/>
            <person name="Fei Z."/>
            <person name="Harrison M."/>
        </authorList>
    </citation>
    <scope>NUCLEOTIDE SEQUENCE [LARGE SCALE GENOMIC DNA]</scope>
    <source>
        <strain evidence="4 5">IT104</strain>
    </source>
</reference>
<dbReference type="Proteomes" id="UP000266861">
    <property type="component" value="Unassembled WGS sequence"/>
</dbReference>
<dbReference type="SMART" id="SM00028">
    <property type="entry name" value="TPR"/>
    <property type="match status" value="3"/>
</dbReference>
<organism evidence="4 5">
    <name type="scientific">Diversispora epigaea</name>
    <dbReference type="NCBI Taxonomy" id="1348612"/>
    <lineage>
        <taxon>Eukaryota</taxon>
        <taxon>Fungi</taxon>
        <taxon>Fungi incertae sedis</taxon>
        <taxon>Mucoromycota</taxon>
        <taxon>Glomeromycotina</taxon>
        <taxon>Glomeromycetes</taxon>
        <taxon>Diversisporales</taxon>
        <taxon>Diversisporaceae</taxon>
        <taxon>Diversispora</taxon>
    </lineage>
</organism>
<dbReference type="InterPro" id="IPR050498">
    <property type="entry name" value="Ycf3"/>
</dbReference>
<dbReference type="EMBL" id="PQFF01000089">
    <property type="protein sequence ID" value="RHZ83427.1"/>
    <property type="molecule type" value="Genomic_DNA"/>
</dbReference>
<evidence type="ECO:0000256" key="1">
    <source>
        <dbReference type="ARBA" id="ARBA00022737"/>
    </source>
</evidence>
<evidence type="ECO:0000313" key="5">
    <source>
        <dbReference type="Proteomes" id="UP000266861"/>
    </source>
</evidence>
<protein>
    <submittedName>
        <fullName evidence="4">Uncharacterized protein</fullName>
    </submittedName>
</protein>
<dbReference type="PANTHER" id="PTHR44858">
    <property type="entry name" value="TETRATRICOPEPTIDE REPEAT PROTEIN 6"/>
    <property type="match status" value="1"/>
</dbReference>
<dbReference type="InterPro" id="IPR011990">
    <property type="entry name" value="TPR-like_helical_dom_sf"/>
</dbReference>
<evidence type="ECO:0000313" key="4">
    <source>
        <dbReference type="EMBL" id="RHZ83427.1"/>
    </source>
</evidence>
<dbReference type="PANTHER" id="PTHR44858:SF1">
    <property type="entry name" value="UDP-N-ACETYLGLUCOSAMINE--PEPTIDE N-ACETYLGLUCOSAMINYLTRANSFERASE SPINDLY-RELATED"/>
    <property type="match status" value="1"/>
</dbReference>
<dbReference type="InterPro" id="IPR019734">
    <property type="entry name" value="TPR_rpt"/>
</dbReference>
<accession>A0A397J7G8</accession>
<keyword evidence="1" id="KW-0677">Repeat</keyword>
<dbReference type="OrthoDB" id="10250354at2759"/>
<gene>
    <name evidence="4" type="ORF">Glove_94g53</name>
</gene>
<keyword evidence="2 3" id="KW-0802">TPR repeat</keyword>
<proteinExistence type="predicted"/>
<name>A0A397J7G8_9GLOM</name>
<evidence type="ECO:0000256" key="2">
    <source>
        <dbReference type="ARBA" id="ARBA00022803"/>
    </source>
</evidence>
<dbReference type="SUPFAM" id="SSF48452">
    <property type="entry name" value="TPR-like"/>
    <property type="match status" value="1"/>
</dbReference>
<dbReference type="Pfam" id="PF13431">
    <property type="entry name" value="TPR_17"/>
    <property type="match status" value="1"/>
</dbReference>
<comment type="caution">
    <text evidence="4">The sequence shown here is derived from an EMBL/GenBank/DDBJ whole genome shotgun (WGS) entry which is preliminary data.</text>
</comment>
<dbReference type="PROSITE" id="PS50005">
    <property type="entry name" value="TPR"/>
    <property type="match status" value="1"/>
</dbReference>
<dbReference type="Gene3D" id="1.25.40.10">
    <property type="entry name" value="Tetratricopeptide repeat domain"/>
    <property type="match status" value="2"/>
</dbReference>
<feature type="repeat" description="TPR" evidence="3">
    <location>
        <begin position="65"/>
        <end position="98"/>
    </location>
</feature>